<dbReference type="EMBL" id="JBAKFJ010000001">
    <property type="protein sequence ID" value="MEX0386583.1"/>
    <property type="molecule type" value="Genomic_DNA"/>
</dbReference>
<accession>A0ABV3S8X0</accession>
<dbReference type="EC" id="2.7.7.7" evidence="2"/>
<dbReference type="SUPFAM" id="SSF102400">
    <property type="entry name" value="DNA polymerase III chi subunit"/>
    <property type="match status" value="1"/>
</dbReference>
<keyword evidence="2" id="KW-0548">Nucleotidyltransferase</keyword>
<dbReference type="InterPro" id="IPR007459">
    <property type="entry name" value="DNA_pol3_chi"/>
</dbReference>
<dbReference type="Gene3D" id="3.40.50.10110">
    <property type="entry name" value="DNA polymerase III subunit chi"/>
    <property type="match status" value="1"/>
</dbReference>
<keyword evidence="3" id="KW-1185">Reference proteome</keyword>
<feature type="region of interest" description="Disordered" evidence="1">
    <location>
        <begin position="118"/>
        <end position="139"/>
    </location>
</feature>
<evidence type="ECO:0000256" key="1">
    <source>
        <dbReference type="SAM" id="MobiDB-lite"/>
    </source>
</evidence>
<dbReference type="Proteomes" id="UP001556653">
    <property type="component" value="Unassembled WGS sequence"/>
</dbReference>
<evidence type="ECO:0000313" key="3">
    <source>
        <dbReference type="Proteomes" id="UP001556653"/>
    </source>
</evidence>
<proteinExistence type="predicted"/>
<dbReference type="InterPro" id="IPR036768">
    <property type="entry name" value="PolIII_chi_sf"/>
</dbReference>
<dbReference type="Pfam" id="PF04364">
    <property type="entry name" value="DNA_pol3_chi"/>
    <property type="match status" value="1"/>
</dbReference>
<dbReference type="RefSeq" id="WP_367967050.1">
    <property type="nucleotide sequence ID" value="NZ_JBAKFJ010000001.1"/>
</dbReference>
<dbReference type="PANTHER" id="PTHR38767">
    <property type="entry name" value="DNA POLYMERASE III SUBUNIT CHI"/>
    <property type="match status" value="1"/>
</dbReference>
<comment type="caution">
    <text evidence="2">The sequence shown here is derived from an EMBL/GenBank/DDBJ whole genome shotgun (WGS) entry which is preliminary data.</text>
</comment>
<reference evidence="2 3" key="1">
    <citation type="submission" date="2024-02" db="EMBL/GenBank/DDBJ databases">
        <title>New especies of Spiribacter isolated from saline water.</title>
        <authorList>
            <person name="Leon M.J."/>
            <person name="De La Haba R."/>
            <person name="Sanchez-Porro C."/>
            <person name="Ventosa A."/>
        </authorList>
    </citation>
    <scope>NUCLEOTIDE SEQUENCE [LARGE SCALE GENOMIC DNA]</scope>
    <source>
        <strain evidence="3">ag22IC4-227</strain>
    </source>
</reference>
<sequence>MMPRIDFYILAAEGIAGREHFCCRLAARAWREGLDVHIRTADEAMSERIDEALWTFDEASFIPHGRAPLDGDNPIVIAPTSAPGALVINLADSLPEDWTERQRVAEIISADAATRRAGRERYRDYQQAGAEPRTHHIDH</sequence>
<evidence type="ECO:0000313" key="2">
    <source>
        <dbReference type="EMBL" id="MEX0386583.1"/>
    </source>
</evidence>
<protein>
    <submittedName>
        <fullName evidence="2">DNA polymerase III subunit chi</fullName>
        <ecNumber evidence="2">2.7.7.7</ecNumber>
    </submittedName>
</protein>
<keyword evidence="2" id="KW-0808">Transferase</keyword>
<organism evidence="2 3">
    <name type="scientific">Spiribacter onubensis</name>
    <dbReference type="NCBI Taxonomy" id="3122420"/>
    <lineage>
        <taxon>Bacteria</taxon>
        <taxon>Pseudomonadati</taxon>
        <taxon>Pseudomonadota</taxon>
        <taxon>Gammaproteobacteria</taxon>
        <taxon>Chromatiales</taxon>
        <taxon>Ectothiorhodospiraceae</taxon>
        <taxon>Spiribacter</taxon>
    </lineage>
</organism>
<dbReference type="PANTHER" id="PTHR38767:SF1">
    <property type="entry name" value="DNA POLYMERASE III SUBUNIT CHI"/>
    <property type="match status" value="1"/>
</dbReference>
<gene>
    <name evidence="2" type="ORF">V6X64_06225</name>
</gene>
<dbReference type="GO" id="GO:0003887">
    <property type="term" value="F:DNA-directed DNA polymerase activity"/>
    <property type="evidence" value="ECO:0007669"/>
    <property type="project" value="UniProtKB-EC"/>
</dbReference>
<name>A0ABV3S8X0_9GAMM</name>